<dbReference type="Pfam" id="PF25673">
    <property type="entry name" value="Terminase_7"/>
    <property type="match status" value="1"/>
</dbReference>
<proteinExistence type="predicted"/>
<evidence type="ECO:0000313" key="3">
    <source>
        <dbReference type="Proteomes" id="UP000571183"/>
    </source>
</evidence>
<dbReference type="InterPro" id="IPR057972">
    <property type="entry name" value="Terminase_7"/>
</dbReference>
<name>A0A840DPY2_9MICO</name>
<dbReference type="RefSeq" id="WP_183304979.1">
    <property type="nucleotide sequence ID" value="NZ_JACIFD010000014.1"/>
</dbReference>
<comment type="caution">
    <text evidence="2">The sequence shown here is derived from an EMBL/GenBank/DDBJ whole genome shotgun (WGS) entry which is preliminary data.</text>
</comment>
<evidence type="ECO:0000256" key="1">
    <source>
        <dbReference type="SAM" id="MobiDB-lite"/>
    </source>
</evidence>
<protein>
    <submittedName>
        <fullName evidence="2">Uncharacterized protein</fullName>
    </submittedName>
</protein>
<dbReference type="Proteomes" id="UP000571183">
    <property type="component" value="Unassembled WGS sequence"/>
</dbReference>
<reference evidence="2" key="1">
    <citation type="submission" date="2020-08" db="EMBL/GenBank/DDBJ databases">
        <title>Sequencing the genomes of 1000 actinobacteria strains.</title>
        <authorList>
            <person name="Klenk H.-P."/>
        </authorList>
    </citation>
    <scope>NUCLEOTIDE SEQUENCE [LARGE SCALE GENOMIC DNA]</scope>
    <source>
        <strain evidence="2">DSM 27064</strain>
    </source>
</reference>
<dbReference type="AlphaFoldDB" id="A0A840DPY2"/>
<evidence type="ECO:0000313" key="2">
    <source>
        <dbReference type="EMBL" id="MBB4072058.1"/>
    </source>
</evidence>
<dbReference type="EMBL" id="JACIFD010000014">
    <property type="protein sequence ID" value="MBB4072058.1"/>
    <property type="molecule type" value="Genomic_DNA"/>
</dbReference>
<gene>
    <name evidence="2" type="ORF">F5897_001381</name>
</gene>
<accession>A0A840DPY2</accession>
<feature type="region of interest" description="Disordered" evidence="1">
    <location>
        <begin position="1"/>
        <end position="45"/>
    </location>
</feature>
<sequence length="155" mass="17663">MSRGGARVRSGPAPDPNALRRDRKDDSATWVTLPAEGRKGRTPEWPLGEAEKSELALWRTLWKRPQAVMWEKLHLQFQVAAYVRAFLESVQPAAPASTKSVVVRMQEDLGLSVSGLTRHRWRIAYDEISEHKQNQQNQKPVIDNTDVRTRLKAVK</sequence>
<organism evidence="2 3">
    <name type="scientific">Canibacter oris</name>
    <dbReference type="NCBI Taxonomy" id="1365628"/>
    <lineage>
        <taxon>Bacteria</taxon>
        <taxon>Bacillati</taxon>
        <taxon>Actinomycetota</taxon>
        <taxon>Actinomycetes</taxon>
        <taxon>Micrococcales</taxon>
        <taxon>Microbacteriaceae</taxon>
        <taxon>Canibacter</taxon>
    </lineage>
</organism>
<feature type="compositionally biased region" description="Basic and acidic residues" evidence="1">
    <location>
        <begin position="18"/>
        <end position="27"/>
    </location>
</feature>
<keyword evidence="3" id="KW-1185">Reference proteome</keyword>